<feature type="region of interest" description="Disordered" evidence="4">
    <location>
        <begin position="179"/>
        <end position="246"/>
    </location>
</feature>
<protein>
    <recommendedName>
        <fullName evidence="2">Autophagy-related protein 14</fullName>
    </recommendedName>
</protein>
<reference evidence="5 6" key="1">
    <citation type="submission" date="2021-02" db="EMBL/GenBank/DDBJ databases">
        <title>Variation within the Batrachochytrium salamandrivorans European outbreak.</title>
        <authorList>
            <person name="Kelly M."/>
            <person name="Pasmans F."/>
            <person name="Shea T.P."/>
            <person name="Munoz J.F."/>
            <person name="Carranza S."/>
            <person name="Cuomo C.A."/>
            <person name="Martel A."/>
        </authorList>
    </citation>
    <scope>NUCLEOTIDE SEQUENCE [LARGE SCALE GENOMIC DNA]</scope>
    <source>
        <strain evidence="5 6">AMFP18/2</strain>
    </source>
</reference>
<gene>
    <name evidence="5" type="ORF">BASA50_005626</name>
</gene>
<keyword evidence="3" id="KW-0175">Coiled coil</keyword>
<evidence type="ECO:0000313" key="5">
    <source>
        <dbReference type="EMBL" id="KAH6595725.1"/>
    </source>
</evidence>
<feature type="compositionally biased region" description="Acidic residues" evidence="4">
    <location>
        <begin position="475"/>
        <end position="495"/>
    </location>
</feature>
<dbReference type="InterPro" id="IPR018791">
    <property type="entry name" value="UV_resistance/autophagy_Atg14"/>
</dbReference>
<organism evidence="5 6">
    <name type="scientific">Batrachochytrium salamandrivorans</name>
    <dbReference type="NCBI Taxonomy" id="1357716"/>
    <lineage>
        <taxon>Eukaryota</taxon>
        <taxon>Fungi</taxon>
        <taxon>Fungi incertae sedis</taxon>
        <taxon>Chytridiomycota</taxon>
        <taxon>Chytridiomycota incertae sedis</taxon>
        <taxon>Chytridiomycetes</taxon>
        <taxon>Rhizophydiales</taxon>
        <taxon>Rhizophydiales incertae sedis</taxon>
        <taxon>Batrachochytrium</taxon>
    </lineage>
</organism>
<comment type="similarity">
    <text evidence="1">Belongs to the ATG14 family.</text>
</comment>
<name>A0ABQ8FC78_9FUNG</name>
<comment type="caution">
    <text evidence="5">The sequence shown here is derived from an EMBL/GenBank/DDBJ whole genome shotgun (WGS) entry which is preliminary data.</text>
</comment>
<sequence length="495" mass="54836">MECPVCAIKATQFWCAACVQRHIDKKVILTKQQLQLKAELIATIEDRLSTVEKSTQGEATLKVGTNLSPTQDCSAVFSRVHLLESLILQRQATIKEYRAQIDKLHILSETRAQHIINSRKELTVLRQSSIQKTQVSIQSTLDAYAQTSKGLLRHRLRLVKDLLSIFRLRRVLRRRATGADMASGVNGSDSRGVSPIIESATTTGPPSRPTAPTESSTPLHRGKGRKEDGIPSSLSDSSSTGNLPATVDSTTYQIEYRVLLVGFSIYGSLNLLTGQQREKLNAVVGYALHLTLLLSDYLDIPLPFHLCSAGNNSNIRYTAENELDDGIRPLYSNESNTEAFVTGLALLNYDIAYMCYTQGIDIPFKRTVYLLENLAACCQALELGKEFGRPRDTAFTESQLFDLESSNVIQLHAACWTTGKPWELVSPPTLAETLMDVKAATDSSVKSISTTQKHHQKAPEEQQMSNRLVDQDRDFTEDDPGDAWDMVDEDDAVSS</sequence>
<dbReference type="PANTHER" id="PTHR15157:SF5">
    <property type="entry name" value="UV RADIATION RESISTANCE-ASSOCIATED GENE PROTEIN"/>
    <property type="match status" value="1"/>
</dbReference>
<evidence type="ECO:0000256" key="3">
    <source>
        <dbReference type="ARBA" id="ARBA00023054"/>
    </source>
</evidence>
<accession>A0ABQ8FC78</accession>
<dbReference type="EMBL" id="JAFCIX010000279">
    <property type="protein sequence ID" value="KAH6595725.1"/>
    <property type="molecule type" value="Genomic_DNA"/>
</dbReference>
<dbReference type="PANTHER" id="PTHR15157">
    <property type="entry name" value="UV RADIATION RESISTANCE-ASSOCIATED GENE PROTEIN"/>
    <property type="match status" value="1"/>
</dbReference>
<feature type="region of interest" description="Disordered" evidence="4">
    <location>
        <begin position="445"/>
        <end position="495"/>
    </location>
</feature>
<evidence type="ECO:0000256" key="2">
    <source>
        <dbReference type="ARBA" id="ARBA00013807"/>
    </source>
</evidence>
<proteinExistence type="inferred from homology"/>
<feature type="compositionally biased region" description="Polar residues" evidence="4">
    <location>
        <begin position="199"/>
        <end position="218"/>
    </location>
</feature>
<dbReference type="Pfam" id="PF10186">
    <property type="entry name" value="ATG14"/>
    <property type="match status" value="1"/>
</dbReference>
<keyword evidence="6" id="KW-1185">Reference proteome</keyword>
<evidence type="ECO:0000313" key="6">
    <source>
        <dbReference type="Proteomes" id="UP001648503"/>
    </source>
</evidence>
<dbReference type="Proteomes" id="UP001648503">
    <property type="component" value="Unassembled WGS sequence"/>
</dbReference>
<evidence type="ECO:0000256" key="1">
    <source>
        <dbReference type="ARBA" id="ARBA00009574"/>
    </source>
</evidence>
<evidence type="ECO:0000256" key="4">
    <source>
        <dbReference type="SAM" id="MobiDB-lite"/>
    </source>
</evidence>